<gene>
    <name evidence="13" type="ORF">IAA67_08250</name>
</gene>
<dbReference type="EC" id="2.7.13.3" evidence="3"/>
<dbReference type="SMART" id="SM00387">
    <property type="entry name" value="HATPase_c"/>
    <property type="match status" value="1"/>
</dbReference>
<keyword evidence="7 13" id="KW-0418">Kinase</keyword>
<dbReference type="Gene3D" id="3.30.565.10">
    <property type="entry name" value="Histidine kinase-like ATPase, C-terminal domain"/>
    <property type="match status" value="1"/>
</dbReference>
<reference evidence="13" key="1">
    <citation type="submission" date="2020-10" db="EMBL/GenBank/DDBJ databases">
        <authorList>
            <person name="Gilroy R."/>
        </authorList>
    </citation>
    <scope>NUCLEOTIDE SEQUENCE</scope>
    <source>
        <strain evidence="13">ChiSjej2B20-13462</strain>
    </source>
</reference>
<dbReference type="GO" id="GO:0004721">
    <property type="term" value="F:phosphoprotein phosphatase activity"/>
    <property type="evidence" value="ECO:0007669"/>
    <property type="project" value="TreeGrafter"/>
</dbReference>
<dbReference type="InterPro" id="IPR005467">
    <property type="entry name" value="His_kinase_dom"/>
</dbReference>
<protein>
    <recommendedName>
        <fullName evidence="3">histidine kinase</fullName>
        <ecNumber evidence="3">2.7.13.3</ecNumber>
    </recommendedName>
</protein>
<dbReference type="AlphaFoldDB" id="A0A9D0Z709"/>
<comment type="catalytic activity">
    <reaction evidence="1">
        <text>ATP + protein L-histidine = ADP + protein N-phospho-L-histidine.</text>
        <dbReference type="EC" id="2.7.13.3"/>
    </reaction>
</comment>
<name>A0A9D0Z709_9FIRM</name>
<dbReference type="EMBL" id="DVFN01000118">
    <property type="protein sequence ID" value="HIQ70304.1"/>
    <property type="molecule type" value="Genomic_DNA"/>
</dbReference>
<dbReference type="InterPro" id="IPR036890">
    <property type="entry name" value="HATPase_C_sf"/>
</dbReference>
<dbReference type="PANTHER" id="PTHR45453:SF2">
    <property type="entry name" value="HISTIDINE KINASE"/>
    <property type="match status" value="1"/>
</dbReference>
<feature type="transmembrane region" description="Helical" evidence="11">
    <location>
        <begin position="38"/>
        <end position="61"/>
    </location>
</feature>
<evidence type="ECO:0000313" key="14">
    <source>
        <dbReference type="Proteomes" id="UP000886874"/>
    </source>
</evidence>
<dbReference type="InterPro" id="IPR003594">
    <property type="entry name" value="HATPase_dom"/>
</dbReference>
<dbReference type="InterPro" id="IPR004358">
    <property type="entry name" value="Sig_transdc_His_kin-like_C"/>
</dbReference>
<evidence type="ECO:0000256" key="8">
    <source>
        <dbReference type="ARBA" id="ARBA00022989"/>
    </source>
</evidence>
<evidence type="ECO:0000256" key="11">
    <source>
        <dbReference type="SAM" id="Phobius"/>
    </source>
</evidence>
<dbReference type="SUPFAM" id="SSF55874">
    <property type="entry name" value="ATPase domain of HSP90 chaperone/DNA topoisomerase II/histidine kinase"/>
    <property type="match status" value="1"/>
</dbReference>
<evidence type="ECO:0000256" key="9">
    <source>
        <dbReference type="ARBA" id="ARBA00023012"/>
    </source>
</evidence>
<keyword evidence="8 11" id="KW-1133">Transmembrane helix</keyword>
<dbReference type="Proteomes" id="UP000886874">
    <property type="component" value="Unassembled WGS sequence"/>
</dbReference>
<evidence type="ECO:0000256" key="6">
    <source>
        <dbReference type="ARBA" id="ARBA00022692"/>
    </source>
</evidence>
<accession>A0A9D0Z709</accession>
<proteinExistence type="predicted"/>
<evidence type="ECO:0000256" key="4">
    <source>
        <dbReference type="ARBA" id="ARBA00022475"/>
    </source>
</evidence>
<dbReference type="InterPro" id="IPR050351">
    <property type="entry name" value="BphY/WalK/GraS-like"/>
</dbReference>
<evidence type="ECO:0000256" key="5">
    <source>
        <dbReference type="ARBA" id="ARBA00022679"/>
    </source>
</evidence>
<dbReference type="GO" id="GO:0005886">
    <property type="term" value="C:plasma membrane"/>
    <property type="evidence" value="ECO:0007669"/>
    <property type="project" value="UniProtKB-SubCell"/>
</dbReference>
<keyword evidence="9" id="KW-0902">Two-component regulatory system</keyword>
<feature type="domain" description="Histidine kinase" evidence="12">
    <location>
        <begin position="124"/>
        <end position="324"/>
    </location>
</feature>
<keyword evidence="4" id="KW-1003">Cell membrane</keyword>
<dbReference type="PROSITE" id="PS50109">
    <property type="entry name" value="HIS_KIN"/>
    <property type="match status" value="1"/>
</dbReference>
<comment type="caution">
    <text evidence="13">The sequence shown here is derived from an EMBL/GenBank/DDBJ whole genome shotgun (WGS) entry which is preliminary data.</text>
</comment>
<dbReference type="PANTHER" id="PTHR45453">
    <property type="entry name" value="PHOSPHATE REGULON SENSOR PROTEIN PHOR"/>
    <property type="match status" value="1"/>
</dbReference>
<evidence type="ECO:0000259" key="12">
    <source>
        <dbReference type="PROSITE" id="PS50109"/>
    </source>
</evidence>
<reference evidence="13" key="2">
    <citation type="journal article" date="2021" name="PeerJ">
        <title>Extensive microbial diversity within the chicken gut microbiome revealed by metagenomics and culture.</title>
        <authorList>
            <person name="Gilroy R."/>
            <person name="Ravi A."/>
            <person name="Getino M."/>
            <person name="Pursley I."/>
            <person name="Horton D.L."/>
            <person name="Alikhan N.F."/>
            <person name="Baker D."/>
            <person name="Gharbi K."/>
            <person name="Hall N."/>
            <person name="Watson M."/>
            <person name="Adriaenssens E.M."/>
            <person name="Foster-Nyarko E."/>
            <person name="Jarju S."/>
            <person name="Secka A."/>
            <person name="Antonio M."/>
            <person name="Oren A."/>
            <person name="Chaudhuri R.R."/>
            <person name="La Ragione R."/>
            <person name="Hildebrand F."/>
            <person name="Pallen M.J."/>
        </authorList>
    </citation>
    <scope>NUCLEOTIDE SEQUENCE</scope>
    <source>
        <strain evidence="13">ChiSjej2B20-13462</strain>
    </source>
</reference>
<dbReference type="GO" id="GO:0016036">
    <property type="term" value="P:cellular response to phosphate starvation"/>
    <property type="evidence" value="ECO:0007669"/>
    <property type="project" value="TreeGrafter"/>
</dbReference>
<evidence type="ECO:0000256" key="1">
    <source>
        <dbReference type="ARBA" id="ARBA00000085"/>
    </source>
</evidence>
<feature type="transmembrane region" description="Helical" evidence="11">
    <location>
        <begin position="12"/>
        <end position="32"/>
    </location>
</feature>
<dbReference type="PRINTS" id="PR00344">
    <property type="entry name" value="BCTRLSENSOR"/>
</dbReference>
<keyword evidence="5" id="KW-0808">Transferase</keyword>
<evidence type="ECO:0000256" key="10">
    <source>
        <dbReference type="ARBA" id="ARBA00023136"/>
    </source>
</evidence>
<dbReference type="GO" id="GO:0000155">
    <property type="term" value="F:phosphorelay sensor kinase activity"/>
    <property type="evidence" value="ECO:0007669"/>
    <property type="project" value="TreeGrafter"/>
</dbReference>
<sequence length="328" mass="37370">MRELWEYLRRQRRWAALYVLVALIFAVVFYLHDLPPVALGYALLLCAVVLLLALGAGFAAFRRKCRLLRSILEAEVLTAERLPEAADALEEAYQALFKEALRSKALALDDRDQRERAMTDYYTLWVHQIKTPISAMRLLLQGKDTDLSRELEVQLFRINQYVEMVLAYLRLGSESRDFVLRPCRVEAVVRQSVKKFAPLFIRSRIKLELGELDLTVVSDEKWLAFALEQLLANAIQYAPRGTVELFCRDRQLVVRDNGIGIAAEDLPRIFEKGYTGLNGRREKRATGIGLYLTRQILTTLGHTISIESQVGQGTAVTIGFPEAPQAWE</sequence>
<evidence type="ECO:0000256" key="3">
    <source>
        <dbReference type="ARBA" id="ARBA00012438"/>
    </source>
</evidence>
<keyword evidence="6 11" id="KW-0812">Transmembrane</keyword>
<evidence type="ECO:0000256" key="7">
    <source>
        <dbReference type="ARBA" id="ARBA00022777"/>
    </source>
</evidence>
<keyword evidence="10 11" id="KW-0472">Membrane</keyword>
<evidence type="ECO:0000256" key="2">
    <source>
        <dbReference type="ARBA" id="ARBA00004651"/>
    </source>
</evidence>
<comment type="subcellular location">
    <subcellularLocation>
        <location evidence="2">Cell membrane</location>
        <topology evidence="2">Multi-pass membrane protein</topology>
    </subcellularLocation>
</comment>
<organism evidence="13 14">
    <name type="scientific">Candidatus Avoscillospira stercorigallinarum</name>
    <dbReference type="NCBI Taxonomy" id="2840708"/>
    <lineage>
        <taxon>Bacteria</taxon>
        <taxon>Bacillati</taxon>
        <taxon>Bacillota</taxon>
        <taxon>Clostridia</taxon>
        <taxon>Eubacteriales</taxon>
        <taxon>Oscillospiraceae</taxon>
        <taxon>Oscillospiraceae incertae sedis</taxon>
        <taxon>Candidatus Avoscillospira</taxon>
    </lineage>
</organism>
<dbReference type="Pfam" id="PF02518">
    <property type="entry name" value="HATPase_c"/>
    <property type="match status" value="1"/>
</dbReference>
<evidence type="ECO:0000313" key="13">
    <source>
        <dbReference type="EMBL" id="HIQ70304.1"/>
    </source>
</evidence>